<evidence type="ECO:0000313" key="1">
    <source>
        <dbReference type="EMBL" id="CAI9106879.1"/>
    </source>
</evidence>
<evidence type="ECO:0000313" key="2">
    <source>
        <dbReference type="Proteomes" id="UP001161247"/>
    </source>
</evidence>
<organism evidence="1 2">
    <name type="scientific">Oldenlandia corymbosa var. corymbosa</name>
    <dbReference type="NCBI Taxonomy" id="529605"/>
    <lineage>
        <taxon>Eukaryota</taxon>
        <taxon>Viridiplantae</taxon>
        <taxon>Streptophyta</taxon>
        <taxon>Embryophyta</taxon>
        <taxon>Tracheophyta</taxon>
        <taxon>Spermatophyta</taxon>
        <taxon>Magnoliopsida</taxon>
        <taxon>eudicotyledons</taxon>
        <taxon>Gunneridae</taxon>
        <taxon>Pentapetalae</taxon>
        <taxon>asterids</taxon>
        <taxon>lamiids</taxon>
        <taxon>Gentianales</taxon>
        <taxon>Rubiaceae</taxon>
        <taxon>Rubioideae</taxon>
        <taxon>Spermacoceae</taxon>
        <taxon>Hedyotis-Oldenlandia complex</taxon>
        <taxon>Oldenlandia</taxon>
    </lineage>
</organism>
<dbReference type="Proteomes" id="UP001161247">
    <property type="component" value="Chromosome 5"/>
</dbReference>
<accession>A0AAV1DGA6</accession>
<protein>
    <submittedName>
        <fullName evidence="1">OLC1v1006119C1</fullName>
    </submittedName>
</protein>
<gene>
    <name evidence="1" type="ORF">OLC1_LOCUS15320</name>
</gene>
<dbReference type="AlphaFoldDB" id="A0AAV1DGA6"/>
<reference evidence="1" key="1">
    <citation type="submission" date="2023-03" db="EMBL/GenBank/DDBJ databases">
        <authorList>
            <person name="Julca I."/>
        </authorList>
    </citation>
    <scope>NUCLEOTIDE SEQUENCE</scope>
</reference>
<keyword evidence="2" id="KW-1185">Reference proteome</keyword>
<name>A0AAV1DGA6_OLDCO</name>
<proteinExistence type="predicted"/>
<dbReference type="EMBL" id="OX459122">
    <property type="protein sequence ID" value="CAI9106879.1"/>
    <property type="molecule type" value="Genomic_DNA"/>
</dbReference>
<sequence length="115" mass="13473">MPTKGWPSKIHRDFGEFPMNISKLLNFGETGWMWKFLTIFVKNSVALERVVVDHRHRDCPDNRPLCGYLLGEDPDSKFFLRKGSGHFYLNMLNSYLFRRGDVPITINLDRRINVA</sequence>